<accession>A0A7K9SP39</accession>
<dbReference type="PANTHER" id="PTHR24271">
    <property type="entry name" value="KALLIKREIN-RELATED"/>
    <property type="match status" value="1"/>
</dbReference>
<dbReference type="PROSITE" id="PS50240">
    <property type="entry name" value="TRYPSIN_DOM"/>
    <property type="match status" value="1"/>
</dbReference>
<dbReference type="GO" id="GO:0006508">
    <property type="term" value="P:proteolysis"/>
    <property type="evidence" value="ECO:0007669"/>
    <property type="project" value="UniProtKB-KW"/>
</dbReference>
<dbReference type="GO" id="GO:0004252">
    <property type="term" value="F:serine-type endopeptidase activity"/>
    <property type="evidence" value="ECO:0007669"/>
    <property type="project" value="InterPro"/>
</dbReference>
<dbReference type="PANTHER" id="PTHR24271:SF55">
    <property type="entry name" value="SERINE PROTEASE 57"/>
    <property type="match status" value="1"/>
</dbReference>
<name>A0A7K9SP39_9PICI</name>
<organism evidence="8 9">
    <name type="scientific">Galbula dea</name>
    <dbReference type="NCBI Taxonomy" id="1109041"/>
    <lineage>
        <taxon>Eukaryota</taxon>
        <taxon>Metazoa</taxon>
        <taxon>Chordata</taxon>
        <taxon>Craniata</taxon>
        <taxon>Vertebrata</taxon>
        <taxon>Euteleostomi</taxon>
        <taxon>Archelosauria</taxon>
        <taxon>Archosauria</taxon>
        <taxon>Dinosauria</taxon>
        <taxon>Saurischia</taxon>
        <taxon>Theropoda</taxon>
        <taxon>Coelurosauria</taxon>
        <taxon>Aves</taxon>
        <taxon>Neognathae</taxon>
        <taxon>Neoaves</taxon>
        <taxon>Telluraves</taxon>
        <taxon>Coraciimorphae</taxon>
        <taxon>Piciformes</taxon>
        <taxon>Galbulidae</taxon>
        <taxon>Galbula</taxon>
    </lineage>
</organism>
<reference evidence="8 9" key="1">
    <citation type="submission" date="2019-09" db="EMBL/GenBank/DDBJ databases">
        <title>Bird 10,000 Genomes (B10K) Project - Family phase.</title>
        <authorList>
            <person name="Zhang G."/>
        </authorList>
    </citation>
    <scope>NUCLEOTIDE SEQUENCE [LARGE SCALE GENOMIC DNA]</scope>
    <source>
        <strain evidence="8">B10K-DU-001-62</strain>
        <tissue evidence="8">Muscle</tissue>
    </source>
</reference>
<sequence>PPGTHGSWIIGGKEAAPHSWPFIASIQLDSQHDCGGFLVHPDWVVTAAHCLLDGNSIRVRVVLGAHDVEKHEKSQQVFNVVESITHPHFNPDTMDNDIRLIRLHRPATLNRYVKLAHLPSLHATLDPGTSCYVAGWGDTSNQGDQPAVLMETSTTIVNWKVCQTLWRGTLSANMMCGANHRTLLQGVCTGDSGGPLMCQSKVYGIVSSSGKRCGDRRYPDIYTKISNYIDWVQRTVKGHHRREGHLK</sequence>
<dbReference type="EMBL" id="VWZX01003104">
    <property type="protein sequence ID" value="NXI38009.1"/>
    <property type="molecule type" value="Genomic_DNA"/>
</dbReference>
<dbReference type="CDD" id="cd00190">
    <property type="entry name" value="Tryp_SPc"/>
    <property type="match status" value="1"/>
</dbReference>
<dbReference type="OrthoDB" id="8440449at2759"/>
<keyword evidence="9" id="KW-1185">Reference proteome</keyword>
<dbReference type="Pfam" id="PF00089">
    <property type="entry name" value="Trypsin"/>
    <property type="match status" value="1"/>
</dbReference>
<evidence type="ECO:0000256" key="6">
    <source>
        <dbReference type="RuleBase" id="RU363034"/>
    </source>
</evidence>
<feature type="domain" description="Peptidase S1" evidence="7">
    <location>
        <begin position="9"/>
        <end position="237"/>
    </location>
</feature>
<dbReference type="Proteomes" id="UP000566440">
    <property type="component" value="Unassembled WGS sequence"/>
</dbReference>
<keyword evidence="5" id="KW-1015">Disulfide bond</keyword>
<dbReference type="PROSITE" id="PS00135">
    <property type="entry name" value="TRYPSIN_SER"/>
    <property type="match status" value="1"/>
</dbReference>
<comment type="caution">
    <text evidence="8">The sequence shown here is derived from an EMBL/GenBank/DDBJ whole genome shotgun (WGS) entry which is preliminary data.</text>
</comment>
<proteinExistence type="predicted"/>
<evidence type="ECO:0000313" key="8">
    <source>
        <dbReference type="EMBL" id="NXI38009.1"/>
    </source>
</evidence>
<dbReference type="InterPro" id="IPR033116">
    <property type="entry name" value="TRYPSIN_SER"/>
</dbReference>
<dbReference type="InterPro" id="IPR018114">
    <property type="entry name" value="TRYPSIN_HIS"/>
</dbReference>
<evidence type="ECO:0000256" key="5">
    <source>
        <dbReference type="ARBA" id="ARBA00023157"/>
    </source>
</evidence>
<evidence type="ECO:0000259" key="7">
    <source>
        <dbReference type="PROSITE" id="PS50240"/>
    </source>
</evidence>
<evidence type="ECO:0000256" key="2">
    <source>
        <dbReference type="ARBA" id="ARBA00022729"/>
    </source>
</evidence>
<evidence type="ECO:0000256" key="3">
    <source>
        <dbReference type="ARBA" id="ARBA00022801"/>
    </source>
</evidence>
<dbReference type="SMART" id="SM00020">
    <property type="entry name" value="Tryp_SPc"/>
    <property type="match status" value="1"/>
</dbReference>
<dbReference type="InterPro" id="IPR001314">
    <property type="entry name" value="Peptidase_S1A"/>
</dbReference>
<dbReference type="AlphaFoldDB" id="A0A7K9SP39"/>
<feature type="non-terminal residue" evidence="8">
    <location>
        <position position="1"/>
    </location>
</feature>
<dbReference type="PRINTS" id="PR00722">
    <property type="entry name" value="CHYMOTRYPSIN"/>
</dbReference>
<dbReference type="InterPro" id="IPR009003">
    <property type="entry name" value="Peptidase_S1_PA"/>
</dbReference>
<keyword evidence="1 6" id="KW-0645">Protease</keyword>
<dbReference type="PROSITE" id="PS00134">
    <property type="entry name" value="TRYPSIN_HIS"/>
    <property type="match status" value="1"/>
</dbReference>
<feature type="non-terminal residue" evidence="8">
    <location>
        <position position="247"/>
    </location>
</feature>
<gene>
    <name evidence="8" type="primary">Prss57</name>
    <name evidence="8" type="ORF">GALDEA_R09622</name>
</gene>
<evidence type="ECO:0000313" key="9">
    <source>
        <dbReference type="Proteomes" id="UP000566440"/>
    </source>
</evidence>
<keyword evidence="2" id="KW-0732">Signal</keyword>
<dbReference type="InterPro" id="IPR001254">
    <property type="entry name" value="Trypsin_dom"/>
</dbReference>
<protein>
    <submittedName>
        <fullName evidence="8">PRS57 protease</fullName>
    </submittedName>
</protein>
<dbReference type="Gene3D" id="2.40.10.10">
    <property type="entry name" value="Trypsin-like serine proteases"/>
    <property type="match status" value="2"/>
</dbReference>
<dbReference type="FunFam" id="2.40.10.10:FF:000120">
    <property type="entry name" value="Putative serine protease"/>
    <property type="match status" value="1"/>
</dbReference>
<keyword evidence="3 6" id="KW-0378">Hydrolase</keyword>
<evidence type="ECO:0000256" key="1">
    <source>
        <dbReference type="ARBA" id="ARBA00022670"/>
    </source>
</evidence>
<dbReference type="InterPro" id="IPR043504">
    <property type="entry name" value="Peptidase_S1_PA_chymotrypsin"/>
</dbReference>
<dbReference type="SUPFAM" id="SSF50494">
    <property type="entry name" value="Trypsin-like serine proteases"/>
    <property type="match status" value="1"/>
</dbReference>
<evidence type="ECO:0000256" key="4">
    <source>
        <dbReference type="ARBA" id="ARBA00022825"/>
    </source>
</evidence>
<keyword evidence="4 6" id="KW-0720">Serine protease</keyword>